<feature type="chain" id="PRO_5046176527" description="RCC1-like domain-containing protein" evidence="5">
    <location>
        <begin position="22"/>
        <end position="1969"/>
    </location>
</feature>
<dbReference type="Gene3D" id="3.80.10.10">
    <property type="entry name" value="Ribonuclease Inhibitor"/>
    <property type="match status" value="1"/>
</dbReference>
<feature type="region of interest" description="Disordered" evidence="3">
    <location>
        <begin position="43"/>
        <end position="102"/>
    </location>
</feature>
<dbReference type="Pfam" id="PF25390">
    <property type="entry name" value="WD40_RLD"/>
    <property type="match status" value="2"/>
</dbReference>
<feature type="signal peptide" evidence="5">
    <location>
        <begin position="1"/>
        <end position="21"/>
    </location>
</feature>
<feature type="domain" description="RCC1-like" evidence="6">
    <location>
        <begin position="1482"/>
        <end position="1753"/>
    </location>
</feature>
<keyword evidence="4" id="KW-1133">Transmembrane helix</keyword>
<dbReference type="PRINTS" id="PR00633">
    <property type="entry name" value="RCCNDNSATION"/>
</dbReference>
<dbReference type="InterPro" id="IPR051210">
    <property type="entry name" value="Ub_ligase/GEF_domain"/>
</dbReference>
<dbReference type="InterPro" id="IPR058923">
    <property type="entry name" value="RCC1-like_dom"/>
</dbReference>
<evidence type="ECO:0000256" key="3">
    <source>
        <dbReference type="SAM" id="MobiDB-lite"/>
    </source>
</evidence>
<dbReference type="Gene3D" id="2.130.10.30">
    <property type="entry name" value="Regulator of chromosome condensation 1/beta-lactamase-inhibitor protein II"/>
    <property type="match status" value="4"/>
</dbReference>
<dbReference type="SUPFAM" id="SSF50985">
    <property type="entry name" value="RCC1/BLIP-II"/>
    <property type="match status" value="4"/>
</dbReference>
<comment type="subcellular location">
    <subcellularLocation>
        <location evidence="1">Cell envelope</location>
    </subcellularLocation>
</comment>
<keyword evidence="5" id="KW-0732">Signal</keyword>
<keyword evidence="4" id="KW-0472">Membrane</keyword>
<dbReference type="PANTHER" id="PTHR22870">
    <property type="entry name" value="REGULATOR OF CHROMOSOME CONDENSATION"/>
    <property type="match status" value="1"/>
</dbReference>
<dbReference type="PANTHER" id="PTHR22870:SF408">
    <property type="entry name" value="OS09G0560450 PROTEIN"/>
    <property type="match status" value="1"/>
</dbReference>
<dbReference type="PROSITE" id="PS50012">
    <property type="entry name" value="RCC1_3"/>
    <property type="match status" value="14"/>
</dbReference>
<proteinExistence type="predicted"/>
<evidence type="ECO:0000256" key="1">
    <source>
        <dbReference type="ARBA" id="ARBA00004196"/>
    </source>
</evidence>
<dbReference type="InterPro" id="IPR009091">
    <property type="entry name" value="RCC1/BLIP-II"/>
</dbReference>
<dbReference type="EMBL" id="AP026798">
    <property type="protein sequence ID" value="BDR52279.1"/>
    <property type="molecule type" value="Genomic_DNA"/>
</dbReference>
<reference evidence="7 8" key="1">
    <citation type="journal article" date="2023" name="Microbiol. Spectr.">
        <title>Symbiosis of Carpenter Bees with Uncharacterized Lactic Acid Bacteria Showing NAD Auxotrophy.</title>
        <authorList>
            <person name="Kawasaki S."/>
            <person name="Ozawa K."/>
            <person name="Mori T."/>
            <person name="Yamamoto A."/>
            <person name="Ito M."/>
            <person name="Ohkuma M."/>
            <person name="Sakamoto M."/>
            <person name="Matsutani M."/>
        </authorList>
    </citation>
    <scope>NUCLEOTIDE SEQUENCE [LARGE SCALE GENOMIC DNA]</scope>
    <source>
        <strain evidence="7 8">Kim37-2</strain>
    </source>
</reference>
<evidence type="ECO:0000256" key="4">
    <source>
        <dbReference type="SAM" id="Phobius"/>
    </source>
</evidence>
<feature type="domain" description="RCC1-like" evidence="6">
    <location>
        <begin position="1066"/>
        <end position="1318"/>
    </location>
</feature>
<keyword evidence="8" id="KW-1185">Reference proteome</keyword>
<evidence type="ECO:0000256" key="5">
    <source>
        <dbReference type="SAM" id="SignalP"/>
    </source>
</evidence>
<dbReference type="InterPro" id="IPR042229">
    <property type="entry name" value="Listeria/Bacterioides_rpt_sf"/>
</dbReference>
<feature type="compositionally biased region" description="Polar residues" evidence="3">
    <location>
        <begin position="76"/>
        <end position="85"/>
    </location>
</feature>
<dbReference type="Proteomes" id="UP001321766">
    <property type="component" value="Chromosome"/>
</dbReference>
<dbReference type="InterPro" id="IPR013378">
    <property type="entry name" value="InlB-like_B-rpt"/>
</dbReference>
<dbReference type="PROSITE" id="PS00626">
    <property type="entry name" value="RCC1_2"/>
    <property type="match status" value="1"/>
</dbReference>
<dbReference type="Pfam" id="PF09479">
    <property type="entry name" value="Flg_new"/>
    <property type="match status" value="9"/>
</dbReference>
<organism evidence="7 8">
    <name type="scientific">Bombiscardovia nodaiensis</name>
    <dbReference type="NCBI Taxonomy" id="2932181"/>
    <lineage>
        <taxon>Bacteria</taxon>
        <taxon>Bacillati</taxon>
        <taxon>Actinomycetota</taxon>
        <taxon>Actinomycetes</taxon>
        <taxon>Bifidobacteriales</taxon>
        <taxon>Bifidobacteriaceae</taxon>
        <taxon>Bombiscardovia</taxon>
    </lineage>
</organism>
<evidence type="ECO:0000313" key="7">
    <source>
        <dbReference type="EMBL" id="BDR52279.1"/>
    </source>
</evidence>
<evidence type="ECO:0000313" key="8">
    <source>
        <dbReference type="Proteomes" id="UP001321766"/>
    </source>
</evidence>
<accession>A0ABN6S7T2</accession>
<evidence type="ECO:0000259" key="6">
    <source>
        <dbReference type="Pfam" id="PF25390"/>
    </source>
</evidence>
<evidence type="ECO:0000256" key="2">
    <source>
        <dbReference type="ARBA" id="ARBA00022737"/>
    </source>
</evidence>
<sequence>MLVGAVAILVFVTFAAAAAHAIVGSDTTSGESAKTAVKSVNGDAANAAPGSPQSSASAPAAQPNASQPKVADPKASQPQAPQSKTPDSKAAQPADKGKLQPRSMPVCQWTDNFYTCFPDTNMAEAVARAVGASSANDVFTSSMRDTTYLVINGDNIDDISGIQNFPMASTIIFNGDNTFTNHWNGLQPLDNMLMVTHFGLNHGTHYSASMIPDIKRYIANLNQLDLTYDGYGQSSDGPVGAANMLQQIKYNFYNQDISLDVSGNHLPWLVDLDGMAGLHRLDARDQTLDWGEFDSWSQKPNSPFSLGGALNIDGTPVRQGSGGSPSGGSFNPASGAWVWPTTEKGMHSFDFYDSGTYNGASYTFSGTYKENISRPGITLYGNGGTPAVNSYWVLPGFSLSMPSATWAHHRLTGWYTAATGGTKANFPIIVQDANITLWAHWEEVPKVTVTFDSQGGSAVPPADVYPGDPVGQPTNPTKGMSIFQGWYTQAGSKWTFTSPVPGAMTLYAHWTDPVTVTFDPNGGINGPPGQQVMPGQKANAPGITPTKGDSRFDGWFTAPSGGRQWVFTSDTVSSNTTLYAHWTDRVVVTFDTQGGSAVPSQRLLPGSAVTQPGTNPTKGDSRFDGWFTAAIGGRQWAFASDTVSSNTTIYAHWTDRYNVTFDANGGTGAPGVQRLLSGSHATDPGVTPTKGDSRFDGWFTAASGGRKWDFPNDTVNADMTLYAQWTERVDVRFDANGGSPAPVAQRVLIGDHANQPGFSPSKDHARFDGWFTAASGGRKWDFPNDTVSTSMTLYAQWTSYTVTFDPRNGQATSSVPAAPGERITAPTDPAKGDSRFDGWFTGSDSKWNFVSDTVSGDMTLHAKWTDRVTVSFDTNGGAETYPDQRVLIGDTATRPTNPTWADHSYAGWFTSNDEPWDFLRPVSASMTLKAKWDTFKFTIDPAKGPKAGGTSVTISPVQQSSVKFTQVSGGAAFSVALGSEGFLYAWGDNGYGQLGNTSRYSSTVPVRVSTAPGITIVTMAAGPNHVIAIGSDGNAYAWGMNWGQLGDGTSSDKTRPVIFQLPTGVRALKVSAGARHSLVVGDDGKVYVAGFNNRHQINSDTNLGIHSTPLAVSAPGGRRFVDVAAGDYYSLALADDGTAWAWGSNDDNQLGFTGSNNGTPQAVTMPGGIQFKKIAAGSNFSAAIDSVGDVYTWGAGSSGQLGNGMNSTVSVPTHMSLPTTSEAVQIVASGSHILALTASAQAYAWGSNTNGELGNNTTAASNVPVVVGLPGNALPAGMGAGGTHSLAVSRKGDMYAWGANAKGQLGDGSTAEQHVPQAGKLITIDPEIVNFDNAVTPGTTNIATGVWTGNTLTHPAGEITVSVTWKLAGVWQNDAHLRYRYLDEYVIHFDLGGAPGTAPADQNYDEETNQHATWPTVPIRAGYEFAGWFTPQGQPFNFDQPVHASANLTAHWDRSTFALTPDAGIISGGTHLTLSGPGDPGFRFTQVTGGNQFSVGLGSNGLIYAWGDNSVGQLGDETNTSSRKPVRVHTPAGVTFTSISSYSYYTMAVGSDGKAYVWGSNVGMGIGFSTSSNKPVPYQTPAGVRIVQVSAGYMHSYALSDDGRIFAAGANYYGEVANDTNVRTYYTPIAVQLPAGKTFIRVSTGKYYGLALASDGTIYSWGYGVNGQLGNGTTASSATLLPVTMPAGVSFAVIKAGATYAAAISTTGDVYTWGLNTDGQLGNGTTAQVLTPTQISLPGGAKAIEIGTGVTYSYSRAFTSALTTTGDIYAWGDNSFGELGNGTLSNSLSPALVSAPVGVSFASVSEGGGYTLAASAAGDVYAWGSNSDGQLGNGNTLQSNLPVAVTKLTNTVTKLDLGDATTTGLTPAGTGVWHADSAPHSDGRVDVIIHWNHAGSEETYTITRGYDYYTFANLVKAGTTPIDRYTGGLLLAGSTVLGLAFVGYEVVKNRRGQEERPLLTLAGRGRHRA</sequence>
<dbReference type="InterPro" id="IPR000408">
    <property type="entry name" value="Reg_chr_condens"/>
</dbReference>
<feature type="transmembrane region" description="Helical" evidence="4">
    <location>
        <begin position="1925"/>
        <end position="1947"/>
    </location>
</feature>
<dbReference type="Gene3D" id="2.60.40.4270">
    <property type="entry name" value="Listeria-Bacteroides repeat domain"/>
    <property type="match status" value="9"/>
</dbReference>
<feature type="region of interest" description="Disordered" evidence="3">
    <location>
        <begin position="811"/>
        <end position="835"/>
    </location>
</feature>
<dbReference type="InterPro" id="IPR032675">
    <property type="entry name" value="LRR_dom_sf"/>
</dbReference>
<name>A0ABN6S7T2_9BIFI</name>
<dbReference type="NCBIfam" id="TIGR02543">
    <property type="entry name" value="List_Bact_rpt"/>
    <property type="match status" value="1"/>
</dbReference>
<feature type="compositionally biased region" description="Low complexity" evidence="3">
    <location>
        <begin position="44"/>
        <end position="68"/>
    </location>
</feature>
<dbReference type="Pfam" id="PF00415">
    <property type="entry name" value="RCC1"/>
    <property type="match status" value="3"/>
</dbReference>
<gene>
    <name evidence="7" type="ORF">KIM372_01860</name>
</gene>
<keyword evidence="2" id="KW-0677">Repeat</keyword>
<keyword evidence="4" id="KW-0812">Transmembrane</keyword>
<protein>
    <recommendedName>
        <fullName evidence="6">RCC1-like domain-containing protein</fullName>
    </recommendedName>
</protein>